<comment type="caution">
    <text evidence="1">The sequence shown here is derived from an EMBL/GenBank/DDBJ whole genome shotgun (WGS) entry which is preliminary data.</text>
</comment>
<sequence>MEACIARHAALPSPPLLVPSLPLPLPLPHTTSTTDTGAPLGYRAVGIRIRALLPSTSLRTDIPEADMPSRKRACLTTPAPGFEIRESSVASATRQSGLMKFDLRRCRVEHARYRITDTWIIDKMMEIAPTTLEGVNERVTELDTTVRQRTDEFE</sequence>
<protein>
    <submittedName>
        <fullName evidence="1">Uncharacterized protein</fullName>
    </submittedName>
</protein>
<name>A0A699T4F5_TANCI</name>
<feature type="non-terminal residue" evidence="1">
    <location>
        <position position="154"/>
    </location>
</feature>
<evidence type="ECO:0000313" key="1">
    <source>
        <dbReference type="EMBL" id="GFD04021.1"/>
    </source>
</evidence>
<feature type="non-terminal residue" evidence="1">
    <location>
        <position position="1"/>
    </location>
</feature>
<proteinExistence type="predicted"/>
<reference evidence="1" key="1">
    <citation type="journal article" date="2019" name="Sci. Rep.">
        <title>Draft genome of Tanacetum cinerariifolium, the natural source of mosquito coil.</title>
        <authorList>
            <person name="Yamashiro T."/>
            <person name="Shiraishi A."/>
            <person name="Satake H."/>
            <person name="Nakayama K."/>
        </authorList>
    </citation>
    <scope>NUCLEOTIDE SEQUENCE</scope>
</reference>
<accession>A0A699T4F5</accession>
<dbReference type="AlphaFoldDB" id="A0A699T4F5"/>
<gene>
    <name evidence="1" type="ORF">Tci_875990</name>
</gene>
<organism evidence="1">
    <name type="scientific">Tanacetum cinerariifolium</name>
    <name type="common">Dalmatian daisy</name>
    <name type="synonym">Chrysanthemum cinerariifolium</name>
    <dbReference type="NCBI Taxonomy" id="118510"/>
    <lineage>
        <taxon>Eukaryota</taxon>
        <taxon>Viridiplantae</taxon>
        <taxon>Streptophyta</taxon>
        <taxon>Embryophyta</taxon>
        <taxon>Tracheophyta</taxon>
        <taxon>Spermatophyta</taxon>
        <taxon>Magnoliopsida</taxon>
        <taxon>eudicotyledons</taxon>
        <taxon>Gunneridae</taxon>
        <taxon>Pentapetalae</taxon>
        <taxon>asterids</taxon>
        <taxon>campanulids</taxon>
        <taxon>Asterales</taxon>
        <taxon>Asteraceae</taxon>
        <taxon>Asteroideae</taxon>
        <taxon>Anthemideae</taxon>
        <taxon>Anthemidinae</taxon>
        <taxon>Tanacetum</taxon>
    </lineage>
</organism>
<dbReference type="EMBL" id="BKCJ011208782">
    <property type="protein sequence ID" value="GFD04021.1"/>
    <property type="molecule type" value="Genomic_DNA"/>
</dbReference>